<gene>
    <name evidence="7" type="ORF">JD79_00936</name>
</gene>
<dbReference type="Pfam" id="PF00535">
    <property type="entry name" value="Glycos_transf_2"/>
    <property type="match status" value="1"/>
</dbReference>
<dbReference type="PANTHER" id="PTHR43179:SF12">
    <property type="entry name" value="GALACTOFURANOSYLTRANSFERASE GLFT2"/>
    <property type="match status" value="1"/>
</dbReference>
<dbReference type="GO" id="GO:0016757">
    <property type="term" value="F:glycosyltransferase activity"/>
    <property type="evidence" value="ECO:0007669"/>
    <property type="project" value="UniProtKB-KW"/>
</dbReference>
<comment type="pathway">
    <text evidence="1">Cell wall biogenesis; cell wall polysaccharide biosynthesis.</text>
</comment>
<dbReference type="PANTHER" id="PTHR43179">
    <property type="entry name" value="RHAMNOSYLTRANSFERASE WBBL"/>
    <property type="match status" value="1"/>
</dbReference>
<dbReference type="AlphaFoldDB" id="A0A317QHQ6"/>
<evidence type="ECO:0000313" key="7">
    <source>
        <dbReference type="EMBL" id="PWW21795.1"/>
    </source>
</evidence>
<evidence type="ECO:0000313" key="8">
    <source>
        <dbReference type="Proteomes" id="UP000246661"/>
    </source>
</evidence>
<dbReference type="InterPro" id="IPR029044">
    <property type="entry name" value="Nucleotide-diphossugar_trans"/>
</dbReference>
<dbReference type="OrthoDB" id="153025at2"/>
<comment type="caution">
    <text evidence="7">The sequence shown here is derived from an EMBL/GenBank/DDBJ whole genome shotgun (WGS) entry which is preliminary data.</text>
</comment>
<keyword evidence="3" id="KW-0328">Glycosyltransferase</keyword>
<evidence type="ECO:0000256" key="4">
    <source>
        <dbReference type="ARBA" id="ARBA00022679"/>
    </source>
</evidence>
<evidence type="ECO:0000256" key="3">
    <source>
        <dbReference type="ARBA" id="ARBA00022676"/>
    </source>
</evidence>
<dbReference type="Gene3D" id="3.90.550.10">
    <property type="entry name" value="Spore Coat Polysaccharide Biosynthesis Protein SpsA, Chain A"/>
    <property type="match status" value="1"/>
</dbReference>
<proteinExistence type="inferred from homology"/>
<feature type="domain" description="Glycosyltransferase 2-like" evidence="6">
    <location>
        <begin position="103"/>
        <end position="219"/>
    </location>
</feature>
<evidence type="ECO:0000256" key="2">
    <source>
        <dbReference type="ARBA" id="ARBA00006739"/>
    </source>
</evidence>
<feature type="compositionally biased region" description="Pro residues" evidence="5">
    <location>
        <begin position="398"/>
        <end position="408"/>
    </location>
</feature>
<accession>A0A317QHQ6</accession>
<evidence type="ECO:0000256" key="5">
    <source>
        <dbReference type="SAM" id="MobiDB-lite"/>
    </source>
</evidence>
<dbReference type="EMBL" id="QGTX01000001">
    <property type="protein sequence ID" value="PWW21795.1"/>
    <property type="molecule type" value="Genomic_DNA"/>
</dbReference>
<dbReference type="SUPFAM" id="SSF53448">
    <property type="entry name" value="Nucleotide-diphospho-sugar transferases"/>
    <property type="match status" value="1"/>
</dbReference>
<protein>
    <submittedName>
        <fullName evidence="7">Glycosyl transferase family 2</fullName>
    </submittedName>
</protein>
<feature type="region of interest" description="Disordered" evidence="5">
    <location>
        <begin position="392"/>
        <end position="438"/>
    </location>
</feature>
<dbReference type="Proteomes" id="UP000246661">
    <property type="component" value="Unassembled WGS sequence"/>
</dbReference>
<reference evidence="8" key="1">
    <citation type="submission" date="2018-05" db="EMBL/GenBank/DDBJ databases">
        <authorList>
            <person name="Klenk H.-P."/>
            <person name="Huntemann M."/>
            <person name="Clum A."/>
            <person name="Pillay M."/>
            <person name="Palaniappan K."/>
            <person name="Varghese N."/>
            <person name="Mikhailova N."/>
            <person name="Stamatis D."/>
            <person name="Reddy T."/>
            <person name="Daum C."/>
            <person name="Shapiro N."/>
            <person name="Ivanova N."/>
            <person name="Kyrpides N."/>
            <person name="Woyke T."/>
        </authorList>
    </citation>
    <scope>NUCLEOTIDE SEQUENCE [LARGE SCALE GENOMIC DNA]</scope>
    <source>
        <strain evidence="8">DSM 45417</strain>
    </source>
</reference>
<sequence length="438" mass="46449">MPGYVLPVSSAETSGYAPIRIVVIDAEAPGEGLSARRDDGARWGGAWLVVCSGGAPAGIVEVPFDGRDEVPADEVRRLASRLLEGREPHWPEPVPDAELPSATVVVPTNLARPEQLRAGLEALDRLDYPDAEVVLVDNSRGTPAVGAADVVAGLSRVRAVREAVPGISAARNAGVRAARGEVVAFTDDDVRVDPRWLRALGERFARHPDEDAVTGLILPGELETPAQLWFERHYGGFGGTRVFAPMTYRGTSGAGIARRAEVRVLDAGQRELRRFAVYGAGAVGAGANMAFRRTALARLGDFDVALGTGTPSKGGEDLAMFIRLLWLGGAIGYEPAAVVFHTHRAGEDELRAQLHDYGLGFTAMLTSLVLRDPRHVLGLAAKVPAAVRSRWATTSEPAGPPPLGPVPPADLARLERAGGRRGPGAYVRSLRAARGHRS</sequence>
<keyword evidence="4 7" id="KW-0808">Transferase</keyword>
<evidence type="ECO:0000259" key="6">
    <source>
        <dbReference type="Pfam" id="PF00535"/>
    </source>
</evidence>
<comment type="similarity">
    <text evidence="2">Belongs to the glycosyltransferase 2 family.</text>
</comment>
<organism evidence="7 8">
    <name type="scientific">Geodermatophilus normandii</name>
    <dbReference type="NCBI Taxonomy" id="1137989"/>
    <lineage>
        <taxon>Bacteria</taxon>
        <taxon>Bacillati</taxon>
        <taxon>Actinomycetota</taxon>
        <taxon>Actinomycetes</taxon>
        <taxon>Geodermatophilales</taxon>
        <taxon>Geodermatophilaceae</taxon>
        <taxon>Geodermatophilus</taxon>
    </lineage>
</organism>
<dbReference type="CDD" id="cd00761">
    <property type="entry name" value="Glyco_tranf_GTA_type"/>
    <property type="match status" value="1"/>
</dbReference>
<keyword evidence="8" id="KW-1185">Reference proteome</keyword>
<name>A0A317QHQ6_9ACTN</name>
<evidence type="ECO:0000256" key="1">
    <source>
        <dbReference type="ARBA" id="ARBA00004776"/>
    </source>
</evidence>
<dbReference type="InterPro" id="IPR001173">
    <property type="entry name" value="Glyco_trans_2-like"/>
</dbReference>